<evidence type="ECO:0000313" key="3">
    <source>
        <dbReference type="Proteomes" id="UP001500888"/>
    </source>
</evidence>
<sequence>MAELLERAPVLRDSESVMRRAVLLASLGVGFLSGCGGGVALSRERLEDLRAQGVAPDSVYLVDLPGYELAEQSMSVYKDEGFQTFYYSSEGRQVWFGVDRGAFGDDVCQESPLHDAGPVTAPILCEFDEVGWYRTNGPRHEYAITDAGHVIRISGLVADVDRVRLKEAMAGVRQVAGDGVPVTSSPGGPAAGPVDR</sequence>
<protein>
    <recommendedName>
        <fullName evidence="4">DUF3558 domain-containing protein</fullName>
    </recommendedName>
</protein>
<name>A0ABP7IJB0_9ACTN</name>
<keyword evidence="3" id="KW-1185">Reference proteome</keyword>
<dbReference type="EMBL" id="BAAAZR010000011">
    <property type="protein sequence ID" value="GAA3819905.1"/>
    <property type="molecule type" value="Genomic_DNA"/>
</dbReference>
<keyword evidence="1" id="KW-0472">Membrane</keyword>
<feature type="transmembrane region" description="Helical" evidence="1">
    <location>
        <begin position="21"/>
        <end position="41"/>
    </location>
</feature>
<dbReference type="PROSITE" id="PS51257">
    <property type="entry name" value="PROKAR_LIPOPROTEIN"/>
    <property type="match status" value="1"/>
</dbReference>
<dbReference type="Proteomes" id="UP001500888">
    <property type="component" value="Unassembled WGS sequence"/>
</dbReference>
<comment type="caution">
    <text evidence="2">The sequence shown here is derived from an EMBL/GenBank/DDBJ whole genome shotgun (WGS) entry which is preliminary data.</text>
</comment>
<keyword evidence="1" id="KW-0812">Transmembrane</keyword>
<organism evidence="2 3">
    <name type="scientific">Sphaerisporangium flaviroseum</name>
    <dbReference type="NCBI Taxonomy" id="509199"/>
    <lineage>
        <taxon>Bacteria</taxon>
        <taxon>Bacillati</taxon>
        <taxon>Actinomycetota</taxon>
        <taxon>Actinomycetes</taxon>
        <taxon>Streptosporangiales</taxon>
        <taxon>Streptosporangiaceae</taxon>
        <taxon>Sphaerisporangium</taxon>
    </lineage>
</organism>
<evidence type="ECO:0000256" key="1">
    <source>
        <dbReference type="SAM" id="Phobius"/>
    </source>
</evidence>
<proteinExistence type="predicted"/>
<evidence type="ECO:0008006" key="4">
    <source>
        <dbReference type="Google" id="ProtNLM"/>
    </source>
</evidence>
<keyword evidence="1" id="KW-1133">Transmembrane helix</keyword>
<gene>
    <name evidence="2" type="ORF">GCM10022226_45400</name>
</gene>
<evidence type="ECO:0000313" key="2">
    <source>
        <dbReference type="EMBL" id="GAA3819905.1"/>
    </source>
</evidence>
<reference evidence="3" key="1">
    <citation type="journal article" date="2019" name="Int. J. Syst. Evol. Microbiol.">
        <title>The Global Catalogue of Microorganisms (GCM) 10K type strain sequencing project: providing services to taxonomists for standard genome sequencing and annotation.</title>
        <authorList>
            <consortium name="The Broad Institute Genomics Platform"/>
            <consortium name="The Broad Institute Genome Sequencing Center for Infectious Disease"/>
            <person name="Wu L."/>
            <person name="Ma J."/>
        </authorList>
    </citation>
    <scope>NUCLEOTIDE SEQUENCE [LARGE SCALE GENOMIC DNA]</scope>
    <source>
        <strain evidence="3">JCM 16908</strain>
    </source>
</reference>
<accession>A0ABP7IJB0</accession>